<evidence type="ECO:0000313" key="3">
    <source>
        <dbReference type="EMBL" id="CAD8446367.1"/>
    </source>
</evidence>
<dbReference type="GO" id="GO:0005783">
    <property type="term" value="C:endoplasmic reticulum"/>
    <property type="evidence" value="ECO:0007669"/>
    <property type="project" value="TreeGrafter"/>
</dbReference>
<dbReference type="SUPFAM" id="SSF56436">
    <property type="entry name" value="C-type lectin-like"/>
    <property type="match status" value="1"/>
</dbReference>
<dbReference type="Gene3D" id="3.90.1580.10">
    <property type="entry name" value="paralog of FGE (formylglycine-generating enzyme)"/>
    <property type="match status" value="1"/>
</dbReference>
<evidence type="ECO:0000259" key="2">
    <source>
        <dbReference type="Pfam" id="PF03781"/>
    </source>
</evidence>
<gene>
    <name evidence="3" type="ORF">LAMO00422_LOCUS8580</name>
</gene>
<feature type="domain" description="Sulfatase-modifying factor enzyme-like" evidence="2">
    <location>
        <begin position="1"/>
        <end position="288"/>
    </location>
</feature>
<feature type="region of interest" description="Disordered" evidence="1">
    <location>
        <begin position="274"/>
        <end position="309"/>
    </location>
</feature>
<reference evidence="3" key="1">
    <citation type="submission" date="2021-01" db="EMBL/GenBank/DDBJ databases">
        <authorList>
            <person name="Corre E."/>
            <person name="Pelletier E."/>
            <person name="Niang G."/>
            <person name="Scheremetjew M."/>
            <person name="Finn R."/>
            <person name="Kale V."/>
            <person name="Holt S."/>
            <person name="Cochrane G."/>
            <person name="Meng A."/>
            <person name="Brown T."/>
            <person name="Cohen L."/>
        </authorList>
    </citation>
    <scope>NUCLEOTIDE SEQUENCE</scope>
    <source>
        <strain evidence="3">CCMP2058</strain>
    </source>
</reference>
<organism evidence="3">
    <name type="scientific">Amorphochlora amoebiformis</name>
    <dbReference type="NCBI Taxonomy" id="1561963"/>
    <lineage>
        <taxon>Eukaryota</taxon>
        <taxon>Sar</taxon>
        <taxon>Rhizaria</taxon>
        <taxon>Cercozoa</taxon>
        <taxon>Chlorarachniophyceae</taxon>
        <taxon>Amorphochlora</taxon>
    </lineage>
</organism>
<dbReference type="InterPro" id="IPR005532">
    <property type="entry name" value="SUMF_dom"/>
</dbReference>
<dbReference type="InterPro" id="IPR016187">
    <property type="entry name" value="CTDL_fold"/>
</dbReference>
<sequence length="309" mass="35408">MGSSKPSYPHDAEEPQRPVKVSDFYIDAHEVSNRHFKEFITATDYVTDSERFNWSFVFESMLSEKLNDQIDKSVQAAPWWVPVPGATWEHPEGPLTSIHPDRLDHPVVHVSWTDAVSYCTWRALRLPTEAEWEYAARGGKQKRLYPWGNLLLPKGKHRMNVWQGDLPNNHYYCGIAKGGRRNLVCNNTQEDGYKYTAPVKSLGPQNAYGLYHMSGNVWEWVSDYWGTKHSTKLQVNPKGPKSNSNNERVKKGGSFLCNAKFCKRYRVASRSFNTEDSSTSNLGFRCAKSSEPTERTEPREPKDSESLRD</sequence>
<dbReference type="PANTHER" id="PTHR23150">
    <property type="entry name" value="SULFATASE MODIFYING FACTOR 1, 2"/>
    <property type="match status" value="1"/>
</dbReference>
<dbReference type="EMBL" id="HBEM01012351">
    <property type="protein sequence ID" value="CAD8446367.1"/>
    <property type="molecule type" value="Transcribed_RNA"/>
</dbReference>
<dbReference type="AlphaFoldDB" id="A0A7S0D7P1"/>
<dbReference type="InterPro" id="IPR051043">
    <property type="entry name" value="Sulfatase_Mod_Factor_Kinase"/>
</dbReference>
<dbReference type="InterPro" id="IPR042095">
    <property type="entry name" value="SUMF_sf"/>
</dbReference>
<dbReference type="GO" id="GO:0120147">
    <property type="term" value="F:formylglycine-generating oxidase activity"/>
    <property type="evidence" value="ECO:0007669"/>
    <property type="project" value="TreeGrafter"/>
</dbReference>
<name>A0A7S0D7P1_9EUKA</name>
<feature type="compositionally biased region" description="Basic and acidic residues" evidence="1">
    <location>
        <begin position="291"/>
        <end position="309"/>
    </location>
</feature>
<dbReference type="PANTHER" id="PTHR23150:SF19">
    <property type="entry name" value="FORMYLGLYCINE-GENERATING ENZYME"/>
    <property type="match status" value="1"/>
</dbReference>
<evidence type="ECO:0000256" key="1">
    <source>
        <dbReference type="SAM" id="MobiDB-lite"/>
    </source>
</evidence>
<accession>A0A7S0D7P1</accession>
<proteinExistence type="predicted"/>
<protein>
    <recommendedName>
        <fullName evidence="2">Sulfatase-modifying factor enzyme-like domain-containing protein</fullName>
    </recommendedName>
</protein>
<dbReference type="Pfam" id="PF03781">
    <property type="entry name" value="FGE-sulfatase"/>
    <property type="match status" value="1"/>
</dbReference>